<gene>
    <name evidence="2" type="ORF">HAX54_011778</name>
</gene>
<dbReference type="Proteomes" id="UP000823775">
    <property type="component" value="Unassembled WGS sequence"/>
</dbReference>
<name>A0ABS8TIM0_DATST</name>
<evidence type="ECO:0000256" key="1">
    <source>
        <dbReference type="SAM" id="MobiDB-lite"/>
    </source>
</evidence>
<dbReference type="EMBL" id="JACEIK010001674">
    <property type="protein sequence ID" value="MCD7471372.1"/>
    <property type="molecule type" value="Genomic_DNA"/>
</dbReference>
<comment type="caution">
    <text evidence="2">The sequence shown here is derived from an EMBL/GenBank/DDBJ whole genome shotgun (WGS) entry which is preliminary data.</text>
</comment>
<reference evidence="2 3" key="1">
    <citation type="journal article" date="2021" name="BMC Genomics">
        <title>Datura genome reveals duplications of psychoactive alkaloid biosynthetic genes and high mutation rate following tissue culture.</title>
        <authorList>
            <person name="Rajewski A."/>
            <person name="Carter-House D."/>
            <person name="Stajich J."/>
            <person name="Litt A."/>
        </authorList>
    </citation>
    <scope>NUCLEOTIDE SEQUENCE [LARGE SCALE GENOMIC DNA]</scope>
    <source>
        <strain evidence="2">AR-01</strain>
    </source>
</reference>
<protein>
    <submittedName>
        <fullName evidence="2">Uncharacterized protein</fullName>
    </submittedName>
</protein>
<evidence type="ECO:0000313" key="2">
    <source>
        <dbReference type="EMBL" id="MCD7471372.1"/>
    </source>
</evidence>
<accession>A0ABS8TIM0</accession>
<feature type="compositionally biased region" description="Acidic residues" evidence="1">
    <location>
        <begin position="28"/>
        <end position="40"/>
    </location>
</feature>
<feature type="compositionally biased region" description="Basic and acidic residues" evidence="1">
    <location>
        <begin position="177"/>
        <end position="191"/>
    </location>
</feature>
<organism evidence="2 3">
    <name type="scientific">Datura stramonium</name>
    <name type="common">Jimsonweed</name>
    <name type="synonym">Common thornapple</name>
    <dbReference type="NCBI Taxonomy" id="4076"/>
    <lineage>
        <taxon>Eukaryota</taxon>
        <taxon>Viridiplantae</taxon>
        <taxon>Streptophyta</taxon>
        <taxon>Embryophyta</taxon>
        <taxon>Tracheophyta</taxon>
        <taxon>Spermatophyta</taxon>
        <taxon>Magnoliopsida</taxon>
        <taxon>eudicotyledons</taxon>
        <taxon>Gunneridae</taxon>
        <taxon>Pentapetalae</taxon>
        <taxon>asterids</taxon>
        <taxon>lamiids</taxon>
        <taxon>Solanales</taxon>
        <taxon>Solanaceae</taxon>
        <taxon>Solanoideae</taxon>
        <taxon>Datureae</taxon>
        <taxon>Datura</taxon>
    </lineage>
</organism>
<feature type="region of interest" description="Disordered" evidence="1">
    <location>
        <begin position="172"/>
        <end position="191"/>
    </location>
</feature>
<keyword evidence="3" id="KW-1185">Reference proteome</keyword>
<feature type="compositionally biased region" description="Basic and acidic residues" evidence="1">
    <location>
        <begin position="1"/>
        <end position="15"/>
    </location>
</feature>
<evidence type="ECO:0000313" key="3">
    <source>
        <dbReference type="Proteomes" id="UP000823775"/>
    </source>
</evidence>
<sequence>MEKRKRGRETSDQKKSNNNTKKRGIMSMEEEEEEEDDFDVEISYKLENVNNFTRTEEYHREDDESGAGSGAGAGAGVFDFPWLKGSEEVNFRAEIDECLDSTFAASTSSYDYDDREIRQIATTTSNSGGGDNTGLFDKKTLRVHELDIDLDLNLDLDLIDQFFMDNLSNTATAQSSHHHDDNDQLKTKKIEDEQLKIDDQKLVEPKEGT</sequence>
<proteinExistence type="predicted"/>
<feature type="region of interest" description="Disordered" evidence="1">
    <location>
        <begin position="1"/>
        <end position="40"/>
    </location>
</feature>